<dbReference type="GeneID" id="64626180"/>
<reference evidence="1" key="1">
    <citation type="journal article" date="2020" name="New Phytol.">
        <title>Comparative genomics reveals dynamic genome evolution in host specialist ectomycorrhizal fungi.</title>
        <authorList>
            <person name="Lofgren L.A."/>
            <person name="Nguyen N.H."/>
            <person name="Vilgalys R."/>
            <person name="Ruytinx J."/>
            <person name="Liao H.L."/>
            <person name="Branco S."/>
            <person name="Kuo A."/>
            <person name="LaButti K."/>
            <person name="Lipzen A."/>
            <person name="Andreopoulos W."/>
            <person name="Pangilinan J."/>
            <person name="Riley R."/>
            <person name="Hundley H."/>
            <person name="Na H."/>
            <person name="Barry K."/>
            <person name="Grigoriev I.V."/>
            <person name="Stajich J.E."/>
            <person name="Kennedy P.G."/>
        </authorList>
    </citation>
    <scope>NUCLEOTIDE SEQUENCE</scope>
    <source>
        <strain evidence="1">MN1</strain>
    </source>
</reference>
<dbReference type="EMBL" id="JABBWG010000505">
    <property type="protein sequence ID" value="KAG1792385.1"/>
    <property type="molecule type" value="Genomic_DNA"/>
</dbReference>
<proteinExistence type="predicted"/>
<accession>A0A9P7DH11</accession>
<dbReference type="RefSeq" id="XP_041184925.1">
    <property type="nucleotide sequence ID" value="XM_041332163.1"/>
</dbReference>
<dbReference type="AlphaFoldDB" id="A0A9P7DH11"/>
<sequence>GTIYILVMVAGLELRTTVGSMVGNSPWQLGSALRQPDSNTAIGRTILDRIIPTVNILCRHLPLSMGSMFLPSLLAHHKLPRDINCTNLEASDCFLI</sequence>
<gene>
    <name evidence="1" type="ORF">BJ212DRAFT_1293260</name>
</gene>
<dbReference type="OrthoDB" id="2690740at2759"/>
<evidence type="ECO:0000313" key="1">
    <source>
        <dbReference type="EMBL" id="KAG1792385.1"/>
    </source>
</evidence>
<keyword evidence="2" id="KW-1185">Reference proteome</keyword>
<comment type="caution">
    <text evidence="1">The sequence shown here is derived from an EMBL/GenBank/DDBJ whole genome shotgun (WGS) entry which is preliminary data.</text>
</comment>
<feature type="non-terminal residue" evidence="1">
    <location>
        <position position="96"/>
    </location>
</feature>
<evidence type="ECO:0000313" key="2">
    <source>
        <dbReference type="Proteomes" id="UP000807769"/>
    </source>
</evidence>
<organism evidence="1 2">
    <name type="scientific">Suillus subaureus</name>
    <dbReference type="NCBI Taxonomy" id="48587"/>
    <lineage>
        <taxon>Eukaryota</taxon>
        <taxon>Fungi</taxon>
        <taxon>Dikarya</taxon>
        <taxon>Basidiomycota</taxon>
        <taxon>Agaricomycotina</taxon>
        <taxon>Agaricomycetes</taxon>
        <taxon>Agaricomycetidae</taxon>
        <taxon>Boletales</taxon>
        <taxon>Suillineae</taxon>
        <taxon>Suillaceae</taxon>
        <taxon>Suillus</taxon>
    </lineage>
</organism>
<protein>
    <submittedName>
        <fullName evidence="1">Uncharacterized protein</fullName>
    </submittedName>
</protein>
<dbReference type="Proteomes" id="UP000807769">
    <property type="component" value="Unassembled WGS sequence"/>
</dbReference>
<name>A0A9P7DH11_9AGAM</name>